<dbReference type="InterPro" id="IPR030910">
    <property type="entry name" value="SLAP_dom"/>
</dbReference>
<organism evidence="1 2">
    <name type="scientific">Clostridium punense</name>
    <dbReference type="NCBI Taxonomy" id="1054297"/>
    <lineage>
        <taxon>Bacteria</taxon>
        <taxon>Bacillati</taxon>
        <taxon>Bacillota</taxon>
        <taxon>Clostridia</taxon>
        <taxon>Eubacteriales</taxon>
        <taxon>Clostridiaceae</taxon>
        <taxon>Clostridium</taxon>
    </lineage>
</organism>
<dbReference type="EMBL" id="JAGGLL010000005">
    <property type="protein sequence ID" value="MBP2021166.1"/>
    <property type="molecule type" value="Genomic_DNA"/>
</dbReference>
<dbReference type="NCBIfam" id="TIGR04398">
    <property type="entry name" value="SLAP_DUP"/>
    <property type="match status" value="2"/>
</dbReference>
<keyword evidence="2" id="KW-1185">Reference proteome</keyword>
<gene>
    <name evidence="1" type="ORF">J2Z44_000953</name>
</gene>
<name>A0ABS4K206_9CLOT</name>
<dbReference type="RefSeq" id="WP_021283132.1">
    <property type="nucleotide sequence ID" value="NZ_JAGGLL010000005.1"/>
</dbReference>
<protein>
    <submittedName>
        <fullName evidence="1">SLAP domain-containing protein</fullName>
    </submittedName>
</protein>
<dbReference type="Proteomes" id="UP001519308">
    <property type="component" value="Unassembled WGS sequence"/>
</dbReference>
<evidence type="ECO:0000313" key="1">
    <source>
        <dbReference type="EMBL" id="MBP2021166.1"/>
    </source>
</evidence>
<reference evidence="1 2" key="1">
    <citation type="submission" date="2021-03" db="EMBL/GenBank/DDBJ databases">
        <title>Genomic Encyclopedia of Type Strains, Phase IV (KMG-IV): sequencing the most valuable type-strain genomes for metagenomic binning, comparative biology and taxonomic classification.</title>
        <authorList>
            <person name="Goeker M."/>
        </authorList>
    </citation>
    <scope>NUCLEOTIDE SEQUENCE [LARGE SCALE GENOMIC DNA]</scope>
    <source>
        <strain evidence="1 2">DSM 28650</strain>
    </source>
</reference>
<accession>A0ABS4K206</accession>
<sequence length="270" mass="30850">MNNNLDIKLYLPQHEGLSLLRAQIFEEELSEINRNFPLDKNKVDITSTYITEHEDSVEVGFFIRNTLTTYVAFERVALCLKDEEGGVLTSQVFNFKDMTKVPPSSGVPMSINFKKNESFNFDKNKKYIISFDNADKMESYEGAGSEIENMPTNLSFESEREILDYANGLETLKANEISLSVFKLAQSQDRGIDITLLMRNGYDRNIKLQVLPVKVLNYNDTVIGKDIFRNPEGLVSISAKKSKLLRLHLDPSKLYTTIFDLSKCKVVFEE</sequence>
<comment type="caution">
    <text evidence="1">The sequence shown here is derived from an EMBL/GenBank/DDBJ whole genome shotgun (WGS) entry which is preliminary data.</text>
</comment>
<proteinExistence type="predicted"/>
<evidence type="ECO:0000313" key="2">
    <source>
        <dbReference type="Proteomes" id="UP001519308"/>
    </source>
</evidence>